<evidence type="ECO:0000256" key="7">
    <source>
        <dbReference type="ARBA" id="ARBA00023277"/>
    </source>
</evidence>
<dbReference type="InterPro" id="IPR022674">
    <property type="entry name" value="G6P_DH_NAD-bd"/>
</dbReference>
<feature type="non-terminal residue" evidence="12">
    <location>
        <position position="402"/>
    </location>
</feature>
<keyword evidence="9" id="KW-0472">Membrane</keyword>
<comment type="pathway">
    <text evidence="1">Carbohydrate degradation; pentose phosphate pathway; D-ribulose 5-phosphate from D-glucose 6-phosphate (oxidative stage): step 1/3.</text>
</comment>
<keyword evidence="9" id="KW-0812">Transmembrane</keyword>
<dbReference type="PROSITE" id="PS00069">
    <property type="entry name" value="G6P_DEHYDROGENASE"/>
    <property type="match status" value="1"/>
</dbReference>
<dbReference type="GO" id="GO:0050661">
    <property type="term" value="F:NADP binding"/>
    <property type="evidence" value="ECO:0007669"/>
    <property type="project" value="InterPro"/>
</dbReference>
<evidence type="ECO:0000259" key="10">
    <source>
        <dbReference type="Pfam" id="PF00479"/>
    </source>
</evidence>
<evidence type="ECO:0000259" key="11">
    <source>
        <dbReference type="Pfam" id="PF02781"/>
    </source>
</evidence>
<comment type="caution">
    <text evidence="12">The sequence shown here is derived from an EMBL/GenBank/DDBJ whole genome shotgun (WGS) entry which is preliminary data.</text>
</comment>
<comment type="catalytic activity">
    <reaction evidence="8">
        <text>D-glucose 6-phosphate + NADP(+) = 6-phospho-D-glucono-1,5-lactone + NADPH + H(+)</text>
        <dbReference type="Rhea" id="RHEA:15841"/>
        <dbReference type="ChEBI" id="CHEBI:15378"/>
        <dbReference type="ChEBI" id="CHEBI:57783"/>
        <dbReference type="ChEBI" id="CHEBI:57955"/>
        <dbReference type="ChEBI" id="CHEBI:58349"/>
        <dbReference type="ChEBI" id="CHEBI:61548"/>
        <dbReference type="EC" id="1.1.1.49"/>
    </reaction>
</comment>
<dbReference type="GO" id="GO:0009051">
    <property type="term" value="P:pentose-phosphate shunt, oxidative branch"/>
    <property type="evidence" value="ECO:0007669"/>
    <property type="project" value="UniProtKB-ARBA"/>
</dbReference>
<dbReference type="GO" id="GO:0004345">
    <property type="term" value="F:glucose-6-phosphate dehydrogenase activity"/>
    <property type="evidence" value="ECO:0007669"/>
    <property type="project" value="UniProtKB-EC"/>
</dbReference>
<feature type="transmembrane region" description="Helical" evidence="9">
    <location>
        <begin position="58"/>
        <end position="80"/>
    </location>
</feature>
<dbReference type="PANTHER" id="PTHR23429">
    <property type="entry name" value="GLUCOSE-6-PHOSPHATE 1-DEHYDROGENASE G6PD"/>
    <property type="match status" value="1"/>
</dbReference>
<evidence type="ECO:0000256" key="4">
    <source>
        <dbReference type="ARBA" id="ARBA00022526"/>
    </source>
</evidence>
<dbReference type="AlphaFoldDB" id="A0AAE0F995"/>
<dbReference type="PRINTS" id="PR00079">
    <property type="entry name" value="G6PDHDRGNASE"/>
</dbReference>
<feature type="domain" description="Glucose-6-phosphate dehydrogenase C-terminal" evidence="11">
    <location>
        <begin position="291"/>
        <end position="390"/>
    </location>
</feature>
<dbReference type="EC" id="1.1.1.49" evidence="3"/>
<keyword evidence="7" id="KW-0119">Carbohydrate metabolism</keyword>
<accession>A0AAE0F995</accession>
<evidence type="ECO:0000313" key="13">
    <source>
        <dbReference type="Proteomes" id="UP001190700"/>
    </source>
</evidence>
<dbReference type="Gene3D" id="3.40.50.720">
    <property type="entry name" value="NAD(P)-binding Rossmann-like Domain"/>
    <property type="match status" value="1"/>
</dbReference>
<dbReference type="InterPro" id="IPR001282">
    <property type="entry name" value="G6P_DH"/>
</dbReference>
<dbReference type="GO" id="GO:0005783">
    <property type="term" value="C:endoplasmic reticulum"/>
    <property type="evidence" value="ECO:0007669"/>
    <property type="project" value="TreeGrafter"/>
</dbReference>
<dbReference type="InterPro" id="IPR036291">
    <property type="entry name" value="NAD(P)-bd_dom_sf"/>
</dbReference>
<evidence type="ECO:0000256" key="9">
    <source>
        <dbReference type="SAM" id="Phobius"/>
    </source>
</evidence>
<evidence type="ECO:0000256" key="3">
    <source>
        <dbReference type="ARBA" id="ARBA00013019"/>
    </source>
</evidence>
<proteinExistence type="inferred from homology"/>
<keyword evidence="6" id="KW-0560">Oxidoreductase</keyword>
<evidence type="ECO:0000256" key="2">
    <source>
        <dbReference type="ARBA" id="ARBA00009975"/>
    </source>
</evidence>
<gene>
    <name evidence="12" type="ORF">CYMTET_35369</name>
</gene>
<dbReference type="Pfam" id="PF02781">
    <property type="entry name" value="G6PD_C"/>
    <property type="match status" value="1"/>
</dbReference>
<evidence type="ECO:0000256" key="6">
    <source>
        <dbReference type="ARBA" id="ARBA00023002"/>
    </source>
</evidence>
<evidence type="ECO:0000256" key="5">
    <source>
        <dbReference type="ARBA" id="ARBA00022857"/>
    </source>
</evidence>
<keyword evidence="9" id="KW-1133">Transmembrane helix</keyword>
<evidence type="ECO:0000256" key="8">
    <source>
        <dbReference type="ARBA" id="ARBA00048749"/>
    </source>
</evidence>
<dbReference type="InterPro" id="IPR022675">
    <property type="entry name" value="G6P_DH_C"/>
</dbReference>
<organism evidence="12 13">
    <name type="scientific">Cymbomonas tetramitiformis</name>
    <dbReference type="NCBI Taxonomy" id="36881"/>
    <lineage>
        <taxon>Eukaryota</taxon>
        <taxon>Viridiplantae</taxon>
        <taxon>Chlorophyta</taxon>
        <taxon>Pyramimonadophyceae</taxon>
        <taxon>Pyramimonadales</taxon>
        <taxon>Pyramimonadaceae</taxon>
        <taxon>Cymbomonas</taxon>
    </lineage>
</organism>
<protein>
    <recommendedName>
        <fullName evidence="3">glucose-6-phosphate dehydrogenase (NADP(+))</fullName>
        <ecNumber evidence="3">1.1.1.49</ecNumber>
    </recommendedName>
</protein>
<dbReference type="InterPro" id="IPR019796">
    <property type="entry name" value="G6P_DH_AS"/>
</dbReference>
<dbReference type="GO" id="GO:0006006">
    <property type="term" value="P:glucose metabolic process"/>
    <property type="evidence" value="ECO:0007669"/>
    <property type="project" value="UniProtKB-KW"/>
</dbReference>
<keyword evidence="5" id="KW-0521">NADP</keyword>
<dbReference type="SUPFAM" id="SSF51735">
    <property type="entry name" value="NAD(P)-binding Rossmann-fold domains"/>
    <property type="match status" value="1"/>
</dbReference>
<reference evidence="12 13" key="1">
    <citation type="journal article" date="2015" name="Genome Biol. Evol.">
        <title>Comparative Genomics of a Bacterivorous Green Alga Reveals Evolutionary Causalities and Consequences of Phago-Mixotrophic Mode of Nutrition.</title>
        <authorList>
            <person name="Burns J.A."/>
            <person name="Paasch A."/>
            <person name="Narechania A."/>
            <person name="Kim E."/>
        </authorList>
    </citation>
    <scope>NUCLEOTIDE SEQUENCE [LARGE SCALE GENOMIC DNA]</scope>
    <source>
        <strain evidence="12 13">PLY_AMNH</strain>
    </source>
</reference>
<dbReference type="SUPFAM" id="SSF55347">
    <property type="entry name" value="Glyceraldehyde-3-phosphate dehydrogenase-like, C-terminal domain"/>
    <property type="match status" value="1"/>
</dbReference>
<dbReference type="Pfam" id="PF00479">
    <property type="entry name" value="G6PD_N"/>
    <property type="match status" value="1"/>
</dbReference>
<feature type="domain" description="Glucose-6-phosphate dehydrogenase NAD-binding" evidence="10">
    <location>
        <begin position="108"/>
        <end position="287"/>
    </location>
</feature>
<dbReference type="Proteomes" id="UP001190700">
    <property type="component" value="Unassembled WGS sequence"/>
</dbReference>
<keyword evidence="13" id="KW-1185">Reference proteome</keyword>
<dbReference type="PANTHER" id="PTHR23429:SF7">
    <property type="entry name" value="GDH_6PGL ENDOPLASMIC BIFUNCTIONAL PROTEIN"/>
    <property type="match status" value="1"/>
</dbReference>
<name>A0AAE0F995_9CHLO</name>
<evidence type="ECO:0000256" key="1">
    <source>
        <dbReference type="ARBA" id="ARBA00004937"/>
    </source>
</evidence>
<keyword evidence="4" id="KW-0313">Glucose metabolism</keyword>
<evidence type="ECO:0000313" key="12">
    <source>
        <dbReference type="EMBL" id="KAK3255446.1"/>
    </source>
</evidence>
<dbReference type="Gene3D" id="3.30.360.10">
    <property type="entry name" value="Dihydrodipicolinate Reductase, domain 2"/>
    <property type="match status" value="1"/>
</dbReference>
<sequence length="402" mass="44914">MYVKKQEELKPSPEFGHSNYDLLRGAAGKGNSKKLDIFNDSSGEHGTLQKMAKSTLNLLQRILLGGCIGCALSIFCYFSLLPVPIHGNESAVGEEPDFPVQKSVINVVLVGATGDLAQKYLYSSFFRIYLESEFDIYFFAGAREAVSKGKQTLANIFANRIPCGDDTHCFQAYTAYSLRWQYVMLKGPDAYRELDSAIRDRLQSQKLVERGRLFYLSIPPSAFGSVADNIGRDARPIPGGWLRVILEKPFGTDLASAHALRERLEQSGLAWGEMHFVDHYLGKELVRAILHFRMLNRDILDPLWNHAFVDRVEIVMKEKESVSGRTSFYEGVGVVRDVFQNHLTQVMAMVGMELPGTVSREAVRTAKEQFLRQVVPAKVANGVQGQYDGYATEVEAGMPTPE</sequence>
<dbReference type="EMBL" id="LGRX02022593">
    <property type="protein sequence ID" value="KAK3255446.1"/>
    <property type="molecule type" value="Genomic_DNA"/>
</dbReference>
<comment type="similarity">
    <text evidence="2">Belongs to the glucose-6-phosphate dehydrogenase family.</text>
</comment>